<keyword evidence="2" id="KW-1185">Reference proteome</keyword>
<evidence type="ECO:0000313" key="1">
    <source>
        <dbReference type="EMBL" id="ASC72059.1"/>
    </source>
</evidence>
<dbReference type="Proteomes" id="UP000191901">
    <property type="component" value="Chromosome"/>
</dbReference>
<accession>A0A1Z3HP41</accession>
<protein>
    <submittedName>
        <fullName evidence="1">Uncharacterized protein</fullName>
    </submittedName>
</protein>
<sequence>MSASDEVFFRANYLCRRRAYEQWHRAQSKQHILRSQVGFCERTTSRPPACQGCINYHGVTYGTSQATRTTLICAIHPYGWQQEGACPDWQS</sequence>
<dbReference type="RefSeq" id="WP_080808599.1">
    <property type="nucleotide sequence ID" value="NZ_CP021983.2"/>
</dbReference>
<dbReference type="EMBL" id="CP021983">
    <property type="protein sequence ID" value="ASC72059.1"/>
    <property type="molecule type" value="Genomic_DNA"/>
</dbReference>
<dbReference type="OrthoDB" id="531376at2"/>
<evidence type="ECO:0000313" key="2">
    <source>
        <dbReference type="Proteomes" id="UP000191901"/>
    </source>
</evidence>
<dbReference type="AlphaFoldDB" id="A0A1Z3HP41"/>
<proteinExistence type="predicted"/>
<gene>
    <name evidence="1" type="ORF">XM38_030130</name>
</gene>
<reference evidence="1 2" key="1">
    <citation type="journal article" date="2016" name="Biochim. Biophys. Acta">
        <title>Characterization of red-shifted phycobilisomes isolated from the chlorophyll f-containing cyanobacterium Halomicronema hongdechloris.</title>
        <authorList>
            <person name="Li Y."/>
            <person name="Lin Y."/>
            <person name="Garvey C.J."/>
            <person name="Birch D."/>
            <person name="Corkery R.W."/>
            <person name="Loughlin P.C."/>
            <person name="Scheer H."/>
            <person name="Willows R.D."/>
            <person name="Chen M."/>
        </authorList>
    </citation>
    <scope>NUCLEOTIDE SEQUENCE [LARGE SCALE GENOMIC DNA]</scope>
    <source>
        <strain evidence="1 2">C2206</strain>
    </source>
</reference>
<name>A0A1Z3HP41_9CYAN</name>
<organism evidence="1 2">
    <name type="scientific">Halomicronema hongdechloris C2206</name>
    <dbReference type="NCBI Taxonomy" id="1641165"/>
    <lineage>
        <taxon>Bacteria</taxon>
        <taxon>Bacillati</taxon>
        <taxon>Cyanobacteriota</taxon>
        <taxon>Cyanophyceae</taxon>
        <taxon>Nodosilineales</taxon>
        <taxon>Nodosilineaceae</taxon>
        <taxon>Halomicronema</taxon>
    </lineage>
</organism>
<dbReference type="STRING" id="1641165.XM38_10350"/>
<dbReference type="KEGG" id="hhg:XM38_030130"/>